<dbReference type="Gene3D" id="1.10.10.10">
    <property type="entry name" value="Winged helix-like DNA-binding domain superfamily/Winged helix DNA-binding domain"/>
    <property type="match status" value="1"/>
</dbReference>
<organism evidence="4 5">
    <name type="scientific">Streptomyces palmae</name>
    <dbReference type="NCBI Taxonomy" id="1701085"/>
    <lineage>
        <taxon>Bacteria</taxon>
        <taxon>Bacillati</taxon>
        <taxon>Actinomycetota</taxon>
        <taxon>Actinomycetes</taxon>
        <taxon>Kitasatosporales</taxon>
        <taxon>Streptomycetaceae</taxon>
        <taxon>Streptomyces</taxon>
    </lineage>
</organism>
<protein>
    <submittedName>
        <fullName evidence="4">YafY family transcriptional regulator</fullName>
    </submittedName>
</protein>
<dbReference type="RefSeq" id="WP_135337979.1">
    <property type="nucleotide sequence ID" value="NZ_JBHLTX010000008.1"/>
</dbReference>
<dbReference type="InterPro" id="IPR051534">
    <property type="entry name" value="CBASS_pafABC_assoc_protein"/>
</dbReference>
<dbReference type="PANTHER" id="PTHR34580:SF1">
    <property type="entry name" value="PROTEIN PAFC"/>
    <property type="match status" value="1"/>
</dbReference>
<dbReference type="InterPro" id="IPR026881">
    <property type="entry name" value="WYL_dom"/>
</dbReference>
<reference evidence="4 5" key="1">
    <citation type="submission" date="2019-03" db="EMBL/GenBank/DDBJ databases">
        <authorList>
            <person name="Gonzalez-Pimentel J.L."/>
        </authorList>
    </citation>
    <scope>NUCLEOTIDE SEQUENCE [LARGE SCALE GENOMIC DNA]</scope>
    <source>
        <strain evidence="4 5">JCM 31289</strain>
    </source>
</reference>
<proteinExistence type="predicted"/>
<keyword evidence="5" id="KW-1185">Reference proteome</keyword>
<dbReference type="PROSITE" id="PS51000">
    <property type="entry name" value="HTH_DEOR_2"/>
    <property type="match status" value="1"/>
</dbReference>
<sequence length="346" mass="37543">MRADRLLALLLLLQNRGRMTAPELAAELEVSVRTVYRDIEALSASGVPVCADRGPVGGYRLMDGYRTRLTGLTRDEADSLFLAGMPGPAAELGLGADLATARLKLLAALPAELGERAQRIQERFHLDAPGWFRDADPVPWLGTIADAVWRQRTLRMDYRRWRGEVRRELRPLGLVLKGGIWYLVAQAVDPAPSDGAGGDAPGDGPAHRAEIRSYRISRVLTVQVLDEGFARPADFDLAAYWQESSRRLEELRYQGQARLRVSPRALKLIPVKFGAIGARAVAEAGEPDADGWVPVVLPVESVPVAVSDLLWLGGGAEVLGPPELRAAVARAVTELAQRYAAPGGQV</sequence>
<dbReference type="SUPFAM" id="SSF46785">
    <property type="entry name" value="Winged helix' DNA-binding domain"/>
    <property type="match status" value="1"/>
</dbReference>
<keyword evidence="1" id="KW-0805">Transcription regulation</keyword>
<dbReference type="GO" id="GO:0003700">
    <property type="term" value="F:DNA-binding transcription factor activity"/>
    <property type="evidence" value="ECO:0007669"/>
    <property type="project" value="InterPro"/>
</dbReference>
<dbReference type="EMBL" id="SRID01000036">
    <property type="protein sequence ID" value="TGB15606.1"/>
    <property type="molecule type" value="Genomic_DNA"/>
</dbReference>
<dbReference type="Pfam" id="PF08279">
    <property type="entry name" value="HTH_11"/>
    <property type="match status" value="1"/>
</dbReference>
<dbReference type="InterPro" id="IPR057727">
    <property type="entry name" value="WCX_dom"/>
</dbReference>
<comment type="caution">
    <text evidence="4">The sequence shown here is derived from an EMBL/GenBank/DDBJ whole genome shotgun (WGS) entry which is preliminary data.</text>
</comment>
<keyword evidence="2" id="KW-0804">Transcription</keyword>
<evidence type="ECO:0000259" key="3">
    <source>
        <dbReference type="PROSITE" id="PS51000"/>
    </source>
</evidence>
<name>A0A4Z0HGM3_9ACTN</name>
<dbReference type="InterPro" id="IPR013196">
    <property type="entry name" value="HTH_11"/>
</dbReference>
<dbReference type="AlphaFoldDB" id="A0A4Z0HGM3"/>
<accession>A0A4Z0HGM3</accession>
<dbReference type="Pfam" id="PF25583">
    <property type="entry name" value="WCX"/>
    <property type="match status" value="1"/>
</dbReference>
<evidence type="ECO:0000313" key="5">
    <source>
        <dbReference type="Proteomes" id="UP000297948"/>
    </source>
</evidence>
<dbReference type="PANTHER" id="PTHR34580">
    <property type="match status" value="1"/>
</dbReference>
<evidence type="ECO:0000256" key="1">
    <source>
        <dbReference type="ARBA" id="ARBA00023015"/>
    </source>
</evidence>
<dbReference type="PROSITE" id="PS52050">
    <property type="entry name" value="WYL"/>
    <property type="match status" value="1"/>
</dbReference>
<dbReference type="InterPro" id="IPR036388">
    <property type="entry name" value="WH-like_DNA-bd_sf"/>
</dbReference>
<gene>
    <name evidence="4" type="ORF">E4099_06495</name>
</gene>
<dbReference type="OrthoDB" id="3171994at2"/>
<dbReference type="InterPro" id="IPR036390">
    <property type="entry name" value="WH_DNA-bd_sf"/>
</dbReference>
<dbReference type="InterPro" id="IPR001034">
    <property type="entry name" value="DeoR_HTH"/>
</dbReference>
<dbReference type="Proteomes" id="UP000297948">
    <property type="component" value="Unassembled WGS sequence"/>
</dbReference>
<dbReference type="Pfam" id="PF13280">
    <property type="entry name" value="WYL"/>
    <property type="match status" value="1"/>
</dbReference>
<evidence type="ECO:0000313" key="4">
    <source>
        <dbReference type="EMBL" id="TGB15606.1"/>
    </source>
</evidence>
<evidence type="ECO:0000256" key="2">
    <source>
        <dbReference type="ARBA" id="ARBA00023163"/>
    </source>
</evidence>
<feature type="domain" description="HTH deoR-type" evidence="3">
    <location>
        <begin position="2"/>
        <end position="75"/>
    </location>
</feature>